<dbReference type="PROSITE" id="PS50828">
    <property type="entry name" value="SMR"/>
    <property type="match status" value="1"/>
</dbReference>
<feature type="region of interest" description="Disordered" evidence="1">
    <location>
        <begin position="54"/>
        <end position="141"/>
    </location>
</feature>
<proteinExistence type="predicted"/>
<dbReference type="PANTHER" id="PTHR46651">
    <property type="entry name" value="POLYADENYLATE-BINDING PROTEIN-INTERACTING PROTEIN 7"/>
    <property type="match status" value="1"/>
</dbReference>
<dbReference type="STRING" id="554055.A0A2P6V1I3"/>
<dbReference type="PANTHER" id="PTHR46651:SF1">
    <property type="entry name" value="SMALL MUTS RELATED FAMILY PROTEIN"/>
    <property type="match status" value="1"/>
</dbReference>
<evidence type="ECO:0000259" key="2">
    <source>
        <dbReference type="PROSITE" id="PS50828"/>
    </source>
</evidence>
<organism evidence="3 4">
    <name type="scientific">Micractinium conductrix</name>
    <dbReference type="NCBI Taxonomy" id="554055"/>
    <lineage>
        <taxon>Eukaryota</taxon>
        <taxon>Viridiplantae</taxon>
        <taxon>Chlorophyta</taxon>
        <taxon>core chlorophytes</taxon>
        <taxon>Trebouxiophyceae</taxon>
        <taxon>Chlorellales</taxon>
        <taxon>Chlorellaceae</taxon>
        <taxon>Chlorella clade</taxon>
        <taxon>Micractinium</taxon>
    </lineage>
</organism>
<dbReference type="Proteomes" id="UP000239649">
    <property type="component" value="Unassembled WGS sequence"/>
</dbReference>
<feature type="domain" description="Smr" evidence="2">
    <location>
        <begin position="246"/>
        <end position="304"/>
    </location>
</feature>
<dbReference type="SMART" id="SM00463">
    <property type="entry name" value="SMR"/>
    <property type="match status" value="1"/>
</dbReference>
<dbReference type="SMART" id="SM01162">
    <property type="entry name" value="DUF1771"/>
    <property type="match status" value="1"/>
</dbReference>
<dbReference type="InterPro" id="IPR002625">
    <property type="entry name" value="Smr_dom"/>
</dbReference>
<dbReference type="InterPro" id="IPR036063">
    <property type="entry name" value="Smr_dom_sf"/>
</dbReference>
<accession>A0A2P6V1I3</accession>
<dbReference type="EMBL" id="LHPF02000044">
    <property type="protein sequence ID" value="PSC67956.1"/>
    <property type="molecule type" value="Genomic_DNA"/>
</dbReference>
<dbReference type="Pfam" id="PF01713">
    <property type="entry name" value="Smr"/>
    <property type="match status" value="1"/>
</dbReference>
<evidence type="ECO:0000256" key="1">
    <source>
        <dbReference type="SAM" id="MobiDB-lite"/>
    </source>
</evidence>
<name>A0A2P6V1I3_9CHLO</name>
<dbReference type="AlphaFoldDB" id="A0A2P6V1I3"/>
<dbReference type="Pfam" id="PF08590">
    <property type="entry name" value="DUF1771"/>
    <property type="match status" value="1"/>
</dbReference>
<dbReference type="OrthoDB" id="3231855at2759"/>
<sequence length="603" mass="61591">MAMAAFLAVLGEQFPLFSADALWQLFTEQGFDFAATVSTLCSVEAELEGQAAAGGWGSGGAPVAGSPPQAAPSFSESDFPSLGPTSGGSTTGSTAGAASTAQYASRARAAAQLPAQGSRSSAARAAAPPPRAGAGAGPAPIWQQAEGVPQFATGAAAAAEYAALRADASDHARLRNAYFQQATQAYLAGNRAAAREMGAAGRWHNQQMHAAHAAAAQRQFAQRNPSGGGGGAAGAGSGTVGGVRTVDLHGLHVSEALTQVDALLAQHTKRGSGGAGARRLRVVVGVGSHGKVPSRLPAAVRRHLDACGQPTSDRDGAAAAAHLPARLTRATVRLVFATRAHVSKLAAVEQELLRAAGKDARDPPSVLHGAVVRYMSQGRHRLDLVAGTAVNAQGALALRLAAFRKLVPVACLSASSSVDDDAAWEGGGGKEVAELAQALASRLPTCSEVAAACCRLSLGWLWAGQLEAVKAAAQADLASVAALLDDGEAVAAVLPCAVQQSAGPPPPRRLADTPPLQAQVMAPGGRLEALLLATAARVDSAENPGGWHSCAALGSALGTHSKNWRAEHHVRTAKLKDLLLVLEQRGYMHSDLRKKADLFWRLR</sequence>
<dbReference type="SUPFAM" id="SSF160443">
    <property type="entry name" value="SMR domain-like"/>
    <property type="match status" value="1"/>
</dbReference>
<feature type="compositionally biased region" description="Low complexity" evidence="1">
    <location>
        <begin position="91"/>
        <end position="126"/>
    </location>
</feature>
<feature type="compositionally biased region" description="Low complexity" evidence="1">
    <location>
        <begin position="63"/>
        <end position="73"/>
    </location>
</feature>
<reference evidence="3 4" key="1">
    <citation type="journal article" date="2018" name="Plant J.">
        <title>Genome sequences of Chlorella sorokiniana UTEX 1602 and Micractinium conductrix SAG 241.80: implications to maltose excretion by a green alga.</title>
        <authorList>
            <person name="Arriola M.B."/>
            <person name="Velmurugan N."/>
            <person name="Zhang Y."/>
            <person name="Plunkett M.H."/>
            <person name="Hondzo H."/>
            <person name="Barney B.M."/>
        </authorList>
    </citation>
    <scope>NUCLEOTIDE SEQUENCE [LARGE SCALE GENOMIC DNA]</scope>
    <source>
        <strain evidence="3 4">SAG 241.80</strain>
    </source>
</reference>
<dbReference type="InterPro" id="IPR053242">
    <property type="entry name" value="PAM2-like_domain"/>
</dbReference>
<protein>
    <submittedName>
        <fullName evidence="3">Polyadenylate-binding -interacting 7-like</fullName>
    </submittedName>
</protein>
<gene>
    <name evidence="3" type="ORF">C2E20_8404</name>
</gene>
<evidence type="ECO:0000313" key="4">
    <source>
        <dbReference type="Proteomes" id="UP000239649"/>
    </source>
</evidence>
<comment type="caution">
    <text evidence="3">The sequence shown here is derived from an EMBL/GenBank/DDBJ whole genome shotgun (WGS) entry which is preliminary data.</text>
</comment>
<keyword evidence="4" id="KW-1185">Reference proteome</keyword>
<dbReference type="Gene3D" id="3.30.1370.110">
    <property type="match status" value="1"/>
</dbReference>
<evidence type="ECO:0000313" key="3">
    <source>
        <dbReference type="EMBL" id="PSC67956.1"/>
    </source>
</evidence>
<dbReference type="InterPro" id="IPR013899">
    <property type="entry name" value="DUF1771"/>
</dbReference>